<dbReference type="PROSITE" id="PS50096">
    <property type="entry name" value="IQ"/>
    <property type="match status" value="1"/>
</dbReference>
<dbReference type="PROSITE" id="PS51844">
    <property type="entry name" value="SH3_LIKE"/>
    <property type="match status" value="1"/>
</dbReference>
<proteinExistence type="inferred from homology"/>
<dbReference type="Gene3D" id="6.10.220.10">
    <property type="match status" value="1"/>
</dbReference>
<evidence type="ECO:0000256" key="3">
    <source>
        <dbReference type="ARBA" id="ARBA00022840"/>
    </source>
</evidence>
<dbReference type="PRINTS" id="PR00193">
    <property type="entry name" value="MYOSINHEAVY"/>
</dbReference>
<evidence type="ECO:0000256" key="4">
    <source>
        <dbReference type="ARBA" id="ARBA00023123"/>
    </source>
</evidence>
<dbReference type="CDD" id="cd21759">
    <property type="entry name" value="CBD_MYO6-like"/>
    <property type="match status" value="1"/>
</dbReference>
<dbReference type="Gene3D" id="3.40.850.10">
    <property type="entry name" value="Kinesin motor domain"/>
    <property type="match status" value="1"/>
</dbReference>
<keyword evidence="6 7" id="KW-0009">Actin-binding</keyword>
<evidence type="ECO:0000256" key="2">
    <source>
        <dbReference type="ARBA" id="ARBA00022741"/>
    </source>
</evidence>
<sequence length="1016" mass="117561">MEAEEVNMHVWVPDDKDGFILCKIIDIGGECLTLQRLHGTETFRASYDNIFPAGEDSSQDFDDNCSLIHLNDGCLLNNCRLRYNRKQFYTYVANILIAINPYEQISGLYDIDMIRKYKGQSLGSLPPHIFAIADKAYRDMMHNHESQSIIISGESGAGKTESQKHIIRFLCESWGHLVGTIEQRILEISTILESFGNAKTACNNNSSRFGKFVEIHFNDKGIIVGGFVSHYLLESSRLCGQNASERNYHIFYQLIAGADDQMASKLKLNKLRNFNYLNKGCLQFFLNEESSNKVMRERNKCDLDDLRDELIDDYNDFQKLLNAFNRISVPAENRDVVLEIVAAVLHLGNIEFFDETINFKSGCNLKQGSDMYLMNVAELLGIEVNDLRNHLVTRLMQPTRGGIKGTLYAVPLHASAASAARDALAKVIYNRLFTAIVNKITECMPFDESAFSIGVLDTAGFEVMDINSYEQFCINYCNEKLQNFFNERILMDEQNLYCKEQLHYDKVEFNDNKNCIELFEQKLSGIFELLDNESRLPQSSTQHFTTTVHETHICHPCLMVPRLSRHHRMMRDNEGFIIRHYAADVCYDTAQFLQKNNDTLHASLECLMQQSKKSLVCELFTGSEFSNTDRRDAPLSKLKNASVGNKFRSQLDILLAKLRETETHFVRCIKPNSEMKSNQFDGAQILLQLKCSGMSNALKVMQRGFPSRVSYLSLYNMYQKHLPNKLVMLDAQLFCKCLFRVVGLKEKDYRLGLTKAFFRHGKFAEFDKLLHQDKENIENLVKCMSSWLCRFRLRRIQFAIISLVKVERLLAHRAKCRIKIQNAVRAYLAQKSYRSRINALSALSTLSKNVNDMYSAFNKMKETNLHKWTANIDTLKEDVEKFKYEIKHMSCSDDKNILHRCNIFMNDAKEKLKYLKYQAVTNELRMQEKFLQKERENFGEKEQSQLTKKLGENRHVTQTCDLSKWRCVDIRNGINSNDPKLSSACKSEYYRRMRAYNKWKERNVASKELIHTTETK</sequence>
<dbReference type="InterPro" id="IPR027417">
    <property type="entry name" value="P-loop_NTPase"/>
</dbReference>
<dbReference type="EMBL" id="CMVM020000333">
    <property type="status" value="NOT_ANNOTATED_CDS"/>
    <property type="molecule type" value="Genomic_DNA"/>
</dbReference>
<dbReference type="SUPFAM" id="SSF52540">
    <property type="entry name" value="P-loop containing nucleoside triphosphate hydrolases"/>
    <property type="match status" value="1"/>
</dbReference>
<organism evidence="11 12">
    <name type="scientific">Onchocerca volvulus</name>
    <dbReference type="NCBI Taxonomy" id="6282"/>
    <lineage>
        <taxon>Eukaryota</taxon>
        <taxon>Metazoa</taxon>
        <taxon>Ecdysozoa</taxon>
        <taxon>Nematoda</taxon>
        <taxon>Chromadorea</taxon>
        <taxon>Rhabditida</taxon>
        <taxon>Spirurina</taxon>
        <taxon>Spiruromorpha</taxon>
        <taxon>Filarioidea</taxon>
        <taxon>Onchocercidae</taxon>
        <taxon>Onchocerca</taxon>
    </lineage>
</organism>
<dbReference type="PROSITE" id="PS51456">
    <property type="entry name" value="MYOSIN_MOTOR"/>
    <property type="match status" value="1"/>
</dbReference>
<dbReference type="Pfam" id="PF21521">
    <property type="entry name" value="MYO6_lever"/>
    <property type="match status" value="1"/>
</dbReference>
<keyword evidence="2 7" id="KW-0547">Nucleotide-binding</keyword>
<dbReference type="GO" id="GO:0000146">
    <property type="term" value="F:microfilament motor activity"/>
    <property type="evidence" value="ECO:0007669"/>
    <property type="project" value="TreeGrafter"/>
</dbReference>
<keyword evidence="12" id="KW-1185">Reference proteome</keyword>
<dbReference type="Gene3D" id="1.10.10.820">
    <property type="match status" value="1"/>
</dbReference>
<dbReference type="PANTHER" id="PTHR13140:SF745">
    <property type="entry name" value="UNCONVENTIONAL MYOSIN-VI"/>
    <property type="match status" value="1"/>
</dbReference>
<evidence type="ECO:0000259" key="10">
    <source>
        <dbReference type="PROSITE" id="PS51844"/>
    </source>
</evidence>
<accession>A0A8R1XKQ1</accession>
<keyword evidence="4 7" id="KW-0518">Myosin</keyword>
<dbReference type="EnsemblMetazoa" id="OVOC10351.1">
    <property type="protein sequence ID" value="OVOC10351.1"/>
    <property type="gene ID" value="WBGene00247160"/>
</dbReference>
<reference evidence="11" key="2">
    <citation type="submission" date="2022-06" db="UniProtKB">
        <authorList>
            <consortium name="EnsemblMetazoa"/>
        </authorList>
    </citation>
    <scope>IDENTIFICATION</scope>
</reference>
<dbReference type="InterPro" id="IPR036114">
    <property type="entry name" value="MYSc_Myo6"/>
</dbReference>
<dbReference type="Pfam" id="PF00063">
    <property type="entry name" value="Myosin_head"/>
    <property type="match status" value="1"/>
</dbReference>
<dbReference type="GO" id="GO:0007015">
    <property type="term" value="P:actin filament organization"/>
    <property type="evidence" value="ECO:0007669"/>
    <property type="project" value="TreeGrafter"/>
</dbReference>
<dbReference type="CDD" id="cd01382">
    <property type="entry name" value="MYSc_Myo6"/>
    <property type="match status" value="1"/>
</dbReference>
<keyword evidence="8" id="KW-0175">Coiled coil</keyword>
<reference evidence="12" key="1">
    <citation type="submission" date="2013-10" db="EMBL/GenBank/DDBJ databases">
        <title>Genome sequencing of Onchocerca volvulus.</title>
        <authorList>
            <person name="Cotton J."/>
            <person name="Tsai J."/>
            <person name="Stanley E."/>
            <person name="Tracey A."/>
            <person name="Holroyd N."/>
            <person name="Lustigman S."/>
            <person name="Berriman M."/>
        </authorList>
    </citation>
    <scope>NUCLEOTIDE SEQUENCE</scope>
</reference>
<feature type="coiled-coil region" evidence="8">
    <location>
        <begin position="858"/>
        <end position="885"/>
    </location>
</feature>
<comment type="similarity">
    <text evidence="1 7">Belongs to the TRAFAC class myosin-kinesin ATPase superfamily. Myosin family.</text>
</comment>
<feature type="region of interest" description="Actin-binding" evidence="7">
    <location>
        <begin position="651"/>
        <end position="673"/>
    </location>
</feature>
<dbReference type="Gene3D" id="1.20.120.720">
    <property type="entry name" value="Myosin VI head, motor domain, U50 subdomain"/>
    <property type="match status" value="1"/>
</dbReference>
<evidence type="ECO:0000256" key="5">
    <source>
        <dbReference type="ARBA" id="ARBA00023175"/>
    </source>
</evidence>
<keyword evidence="3 7" id="KW-0067">ATP-binding</keyword>
<feature type="binding site" evidence="7">
    <location>
        <begin position="153"/>
        <end position="160"/>
    </location>
    <ligand>
        <name>ATP</name>
        <dbReference type="ChEBI" id="CHEBI:30616"/>
    </ligand>
</feature>
<dbReference type="InterPro" id="IPR001609">
    <property type="entry name" value="Myosin_head_motor_dom-like"/>
</dbReference>
<dbReference type="GO" id="GO:0016459">
    <property type="term" value="C:myosin complex"/>
    <property type="evidence" value="ECO:0007669"/>
    <property type="project" value="UniProtKB-KW"/>
</dbReference>
<evidence type="ECO:0000256" key="1">
    <source>
        <dbReference type="ARBA" id="ARBA00008314"/>
    </source>
</evidence>
<dbReference type="Proteomes" id="UP000024404">
    <property type="component" value="Unassembled WGS sequence"/>
</dbReference>
<dbReference type="GO" id="GO:0005886">
    <property type="term" value="C:plasma membrane"/>
    <property type="evidence" value="ECO:0007669"/>
    <property type="project" value="TreeGrafter"/>
</dbReference>
<dbReference type="GO" id="GO:0030139">
    <property type="term" value="C:endocytic vesicle"/>
    <property type="evidence" value="ECO:0007669"/>
    <property type="project" value="TreeGrafter"/>
</dbReference>
<evidence type="ECO:0000259" key="9">
    <source>
        <dbReference type="PROSITE" id="PS51456"/>
    </source>
</evidence>
<dbReference type="InterPro" id="IPR036961">
    <property type="entry name" value="Kinesin_motor_dom_sf"/>
</dbReference>
<dbReference type="Gene3D" id="2.30.30.360">
    <property type="entry name" value="Myosin S1 fragment, N-terminal"/>
    <property type="match status" value="1"/>
</dbReference>
<dbReference type="InterPro" id="IPR049016">
    <property type="entry name" value="MYO6_lever"/>
</dbReference>
<dbReference type="Gene3D" id="1.20.58.530">
    <property type="match status" value="1"/>
</dbReference>
<evidence type="ECO:0000256" key="8">
    <source>
        <dbReference type="SAM" id="Coils"/>
    </source>
</evidence>
<dbReference type="OMA" id="RFLCESW"/>
<feature type="domain" description="Myosin motor" evidence="9">
    <location>
        <begin position="59"/>
        <end position="771"/>
    </location>
</feature>
<evidence type="ECO:0000256" key="7">
    <source>
        <dbReference type="PROSITE-ProRule" id="PRU00782"/>
    </source>
</evidence>
<dbReference type="GO" id="GO:0030048">
    <property type="term" value="P:actin filament-based movement"/>
    <property type="evidence" value="ECO:0007669"/>
    <property type="project" value="TreeGrafter"/>
</dbReference>
<protein>
    <recommendedName>
        <fullName evidence="13">Myosin motor domain-containing protein</fullName>
    </recommendedName>
</protein>
<feature type="domain" description="Myosin N-terminal SH3-like" evidence="10">
    <location>
        <begin position="5"/>
        <end position="55"/>
    </location>
</feature>
<keyword evidence="5 7" id="KW-0505">Motor protein</keyword>
<dbReference type="InterPro" id="IPR004009">
    <property type="entry name" value="SH3_Myosin"/>
</dbReference>
<evidence type="ECO:0008006" key="13">
    <source>
        <dbReference type="Google" id="ProtNLM"/>
    </source>
</evidence>
<dbReference type="SMART" id="SM00242">
    <property type="entry name" value="MYSc"/>
    <property type="match status" value="1"/>
</dbReference>
<dbReference type="Gene3D" id="3.30.70.1590">
    <property type="match status" value="1"/>
</dbReference>
<dbReference type="GO" id="GO:0051015">
    <property type="term" value="F:actin filament binding"/>
    <property type="evidence" value="ECO:0007669"/>
    <property type="project" value="InterPro"/>
</dbReference>
<dbReference type="InterPro" id="IPR008989">
    <property type="entry name" value="Myosin_S1_N"/>
</dbReference>
<dbReference type="GO" id="GO:0005524">
    <property type="term" value="F:ATP binding"/>
    <property type="evidence" value="ECO:0007669"/>
    <property type="project" value="UniProtKB-UniRule"/>
</dbReference>
<evidence type="ECO:0000256" key="6">
    <source>
        <dbReference type="ARBA" id="ARBA00023203"/>
    </source>
</evidence>
<evidence type="ECO:0000313" key="11">
    <source>
        <dbReference type="EnsemblMetazoa" id="OVOC10351.1"/>
    </source>
</evidence>
<evidence type="ECO:0000313" key="12">
    <source>
        <dbReference type="Proteomes" id="UP000024404"/>
    </source>
</evidence>
<dbReference type="AlphaFoldDB" id="A0A8R1XKQ1"/>
<dbReference type="PANTHER" id="PTHR13140">
    <property type="entry name" value="MYOSIN"/>
    <property type="match status" value="1"/>
</dbReference>
<name>A0A8R1XKQ1_ONCVO</name>